<comment type="subcellular location">
    <subcellularLocation>
        <location evidence="6">Cytoplasm</location>
    </subcellularLocation>
</comment>
<reference evidence="11" key="1">
    <citation type="journal article" date="2019" name="Int. J. Syst. Evol. Microbiol.">
        <title>The Global Catalogue of Microorganisms (GCM) 10K type strain sequencing project: providing services to taxonomists for standard genome sequencing and annotation.</title>
        <authorList>
            <consortium name="The Broad Institute Genomics Platform"/>
            <consortium name="The Broad Institute Genome Sequencing Center for Infectious Disease"/>
            <person name="Wu L."/>
            <person name="Ma J."/>
        </authorList>
    </citation>
    <scope>NUCLEOTIDE SEQUENCE [LARGE SCALE GENOMIC DNA]</scope>
    <source>
        <strain evidence="11">JCM 4087</strain>
    </source>
</reference>
<dbReference type="InterPro" id="IPR028630">
    <property type="entry name" value="Sigma70_RpoD"/>
</dbReference>
<gene>
    <name evidence="10" type="primary">rpoD</name>
    <name evidence="6" type="synonym">sigA</name>
    <name evidence="10" type="ORF">ACFPT7_14350</name>
</gene>
<keyword evidence="4 6" id="KW-0238">DNA-binding</keyword>
<dbReference type="Proteomes" id="UP001596091">
    <property type="component" value="Unassembled WGS sequence"/>
</dbReference>
<dbReference type="InterPro" id="IPR007630">
    <property type="entry name" value="RNA_pol_sigma70_r4"/>
</dbReference>
<dbReference type="Gene3D" id="1.10.601.10">
    <property type="entry name" value="RNA Polymerase Primary Sigma Factor"/>
    <property type="match status" value="1"/>
</dbReference>
<evidence type="ECO:0000259" key="9">
    <source>
        <dbReference type="PROSITE" id="PS00716"/>
    </source>
</evidence>
<name>A0ABW1EJB1_9BACT</name>
<keyword evidence="5 6" id="KW-0804">Transcription</keyword>
<evidence type="ECO:0000256" key="1">
    <source>
        <dbReference type="ARBA" id="ARBA00022490"/>
    </source>
</evidence>
<evidence type="ECO:0000256" key="7">
    <source>
        <dbReference type="SAM" id="Coils"/>
    </source>
</evidence>
<dbReference type="InterPro" id="IPR013325">
    <property type="entry name" value="RNA_pol_sigma_r2"/>
</dbReference>
<dbReference type="PRINTS" id="PR00046">
    <property type="entry name" value="SIGMA70FCT"/>
</dbReference>
<dbReference type="InterPro" id="IPR050239">
    <property type="entry name" value="Sigma-70_RNA_pol_init_factors"/>
</dbReference>
<keyword evidence="1 6" id="KW-0963">Cytoplasm</keyword>
<dbReference type="NCBIfam" id="TIGR02937">
    <property type="entry name" value="sigma70-ECF"/>
    <property type="match status" value="1"/>
</dbReference>
<evidence type="ECO:0000256" key="4">
    <source>
        <dbReference type="ARBA" id="ARBA00023125"/>
    </source>
</evidence>
<dbReference type="HAMAP" id="MF_00963">
    <property type="entry name" value="Sigma70_RpoD_SigA"/>
    <property type="match status" value="1"/>
</dbReference>
<dbReference type="RefSeq" id="WP_263340427.1">
    <property type="nucleotide sequence ID" value="NZ_JAGSYH010000005.1"/>
</dbReference>
<dbReference type="Pfam" id="PF04542">
    <property type="entry name" value="Sigma70_r2"/>
    <property type="match status" value="1"/>
</dbReference>
<evidence type="ECO:0000256" key="3">
    <source>
        <dbReference type="ARBA" id="ARBA00023082"/>
    </source>
</evidence>
<dbReference type="InterPro" id="IPR000943">
    <property type="entry name" value="RNA_pol_sigma70"/>
</dbReference>
<dbReference type="Pfam" id="PF04539">
    <property type="entry name" value="Sigma70_r3"/>
    <property type="match status" value="1"/>
</dbReference>
<feature type="coiled-coil region" evidence="7">
    <location>
        <begin position="236"/>
        <end position="307"/>
    </location>
</feature>
<protein>
    <recommendedName>
        <fullName evidence="6">RNA polymerase sigma factor SigA</fullName>
    </recommendedName>
</protein>
<dbReference type="InterPro" id="IPR012760">
    <property type="entry name" value="RNA_pol_sigma_RpoD_C"/>
</dbReference>
<evidence type="ECO:0000256" key="5">
    <source>
        <dbReference type="ARBA" id="ARBA00023163"/>
    </source>
</evidence>
<feature type="region of interest" description="Sigma-70 factor domain-4" evidence="6">
    <location>
        <begin position="490"/>
        <end position="543"/>
    </location>
</feature>
<dbReference type="InterPro" id="IPR007627">
    <property type="entry name" value="RNA_pol_sigma70_r2"/>
</dbReference>
<evidence type="ECO:0000313" key="10">
    <source>
        <dbReference type="EMBL" id="MFC5863483.1"/>
    </source>
</evidence>
<dbReference type="InterPro" id="IPR007624">
    <property type="entry name" value="RNA_pol_sigma70_r3"/>
</dbReference>
<comment type="subunit">
    <text evidence="6">Interacts transiently with the RNA polymerase catalytic core.</text>
</comment>
<feature type="region of interest" description="Sigma-70 factor domain-3" evidence="6">
    <location>
        <begin position="401"/>
        <end position="477"/>
    </location>
</feature>
<dbReference type="SUPFAM" id="SSF88659">
    <property type="entry name" value="Sigma3 and sigma4 domains of RNA polymerase sigma factors"/>
    <property type="match status" value="2"/>
</dbReference>
<feature type="domain" description="RNA polymerase sigma-70" evidence="9">
    <location>
        <begin position="515"/>
        <end position="541"/>
    </location>
</feature>
<organism evidence="10 11">
    <name type="scientific">Acidicapsa dinghuensis</name>
    <dbReference type="NCBI Taxonomy" id="2218256"/>
    <lineage>
        <taxon>Bacteria</taxon>
        <taxon>Pseudomonadati</taxon>
        <taxon>Acidobacteriota</taxon>
        <taxon>Terriglobia</taxon>
        <taxon>Terriglobales</taxon>
        <taxon>Acidobacteriaceae</taxon>
        <taxon>Acidicapsa</taxon>
    </lineage>
</organism>
<dbReference type="InterPro" id="IPR036388">
    <property type="entry name" value="WH-like_DNA-bd_sf"/>
</dbReference>
<proteinExistence type="inferred from homology"/>
<feature type="DNA-binding region" description="H-T-H motif" evidence="6">
    <location>
        <begin position="516"/>
        <end position="535"/>
    </location>
</feature>
<keyword evidence="2 6" id="KW-0805">Transcription regulation</keyword>
<accession>A0ABW1EJB1</accession>
<dbReference type="NCBIfam" id="TIGR02393">
    <property type="entry name" value="RpoD_Cterm"/>
    <property type="match status" value="1"/>
</dbReference>
<keyword evidence="11" id="KW-1185">Reference proteome</keyword>
<dbReference type="InterPro" id="IPR042189">
    <property type="entry name" value="RNA_pol_sigma_70_r1_1_sf"/>
</dbReference>
<evidence type="ECO:0000256" key="6">
    <source>
        <dbReference type="HAMAP-Rule" id="MF_00963"/>
    </source>
</evidence>
<evidence type="ECO:0000313" key="11">
    <source>
        <dbReference type="Proteomes" id="UP001596091"/>
    </source>
</evidence>
<comment type="function">
    <text evidence="6">Sigma factors are initiation factors that promote the attachment of RNA polymerase to specific initiation sites and are then released. This sigma factor is the primary sigma factor during exponential growth.</text>
</comment>
<sequence length="560" mass="64802">MAIEDKFDDEITNLIDTGKEKGYLTYGDVNDMLPEDMHNADDLDDLITTIGTQGIDLLDGPKYSDKEFDEDGEDVELDLTPGTLEKTNDPVRMYLREMGTVPLLTREGEVEIAKRIERGQMRVLKSLSRSPVVIREIVGLGEDLKRGVRNVKEVVTFDEEELTEDVVQARVKATAGRIDAIVRHQKKIAGFEEKLETVAQVKTKAREARKTRWMIAREKVYISRIVRELKYTPQERKRLLDKVNKTVEIMRSLERQIKSLDQKFDTSKSEEMKKEYRRQQKNCHVDLERLEQEAGVSVAELRRTQREMIQGDMDAEKAKRELIEANLRLVVSIAKKYTNRGLQFLDLIQEGNIGLMKAVDKFEYRRGYKFSTYATWWIRQAITRAIADQARTIRIPVHMIETINKLIRTSRQLVQELGREPSSEEIARRMDIPVAKVRKVLKIAQEPISLETPIGEEEDSHLGDFIEDRQAVSPSEAVISVNLKEYTSQVLRTLTPREERVIKMRFGLEDGSEHTLEEVGQSFQVTRERIRQIEAKALRKLRHPSRSRKLRAFVEGVKEL</sequence>
<dbReference type="InterPro" id="IPR014284">
    <property type="entry name" value="RNA_pol_sigma-70_dom"/>
</dbReference>
<comment type="caution">
    <text evidence="10">The sequence shown here is derived from an EMBL/GenBank/DDBJ whole genome shotgun (WGS) entry which is preliminary data.</text>
</comment>
<dbReference type="Pfam" id="PF00140">
    <property type="entry name" value="Sigma70_r1_2"/>
    <property type="match status" value="1"/>
</dbReference>
<dbReference type="Pfam" id="PF03979">
    <property type="entry name" value="Sigma70_r1_1"/>
    <property type="match status" value="1"/>
</dbReference>
<keyword evidence="7" id="KW-0175">Coiled coil</keyword>
<dbReference type="PROSITE" id="PS00715">
    <property type="entry name" value="SIGMA70_1"/>
    <property type="match status" value="1"/>
</dbReference>
<feature type="domain" description="RNA polymerase sigma-70" evidence="8">
    <location>
        <begin position="346"/>
        <end position="359"/>
    </location>
</feature>
<dbReference type="CDD" id="cd06171">
    <property type="entry name" value="Sigma70_r4"/>
    <property type="match status" value="1"/>
</dbReference>
<dbReference type="SUPFAM" id="SSF88946">
    <property type="entry name" value="Sigma2 domain of RNA polymerase sigma factors"/>
    <property type="match status" value="1"/>
</dbReference>
<dbReference type="PROSITE" id="PS00716">
    <property type="entry name" value="SIGMA70_2"/>
    <property type="match status" value="1"/>
</dbReference>
<dbReference type="InterPro" id="IPR009042">
    <property type="entry name" value="RNA_pol_sigma70_r1_2"/>
</dbReference>
<evidence type="ECO:0000256" key="2">
    <source>
        <dbReference type="ARBA" id="ARBA00023015"/>
    </source>
</evidence>
<dbReference type="PANTHER" id="PTHR30603">
    <property type="entry name" value="RNA POLYMERASE SIGMA FACTOR RPO"/>
    <property type="match status" value="1"/>
</dbReference>
<feature type="short sequence motif" description="Interaction with polymerase core subunit RpoC" evidence="6">
    <location>
        <begin position="346"/>
        <end position="349"/>
    </location>
</feature>
<dbReference type="Gene3D" id="1.10.220.120">
    <property type="entry name" value="Sigma-70 factor, region 1.1"/>
    <property type="match status" value="1"/>
</dbReference>
<dbReference type="EMBL" id="JBHSPH010000005">
    <property type="protein sequence ID" value="MFC5863483.1"/>
    <property type="molecule type" value="Genomic_DNA"/>
</dbReference>
<comment type="similarity">
    <text evidence="6">Belongs to the sigma-70 factor family. RpoD/SigA subfamily.</text>
</comment>
<dbReference type="InterPro" id="IPR013324">
    <property type="entry name" value="RNA_pol_sigma_r3/r4-like"/>
</dbReference>
<dbReference type="Gene3D" id="1.10.10.10">
    <property type="entry name" value="Winged helix-like DNA-binding domain superfamily/Winged helix DNA-binding domain"/>
    <property type="match status" value="2"/>
</dbReference>
<dbReference type="Pfam" id="PF04545">
    <property type="entry name" value="Sigma70_r4"/>
    <property type="match status" value="1"/>
</dbReference>
<keyword evidence="3 6" id="KW-0731">Sigma factor</keyword>
<evidence type="ECO:0000259" key="8">
    <source>
        <dbReference type="PROSITE" id="PS00715"/>
    </source>
</evidence>
<dbReference type="PANTHER" id="PTHR30603:SF60">
    <property type="entry name" value="RNA POLYMERASE SIGMA FACTOR RPOD"/>
    <property type="match status" value="1"/>
</dbReference>
<feature type="region of interest" description="Sigma-70 factor domain-2" evidence="6">
    <location>
        <begin position="322"/>
        <end position="392"/>
    </location>
</feature>
<dbReference type="InterPro" id="IPR007127">
    <property type="entry name" value="RNA_pol_sigma_70_r1_1"/>
</dbReference>